<name>A0AAV7X2A3_PLEWA</name>
<dbReference type="EMBL" id="JANPWB010000001">
    <property type="protein sequence ID" value="KAJ1218753.1"/>
    <property type="molecule type" value="Genomic_DNA"/>
</dbReference>
<evidence type="ECO:0000313" key="1">
    <source>
        <dbReference type="EMBL" id="KAJ1218753.1"/>
    </source>
</evidence>
<dbReference type="Proteomes" id="UP001066276">
    <property type="component" value="Chromosome 1_1"/>
</dbReference>
<accession>A0AAV7X2A3</accession>
<keyword evidence="2" id="KW-1185">Reference proteome</keyword>
<comment type="caution">
    <text evidence="1">The sequence shown here is derived from an EMBL/GenBank/DDBJ whole genome shotgun (WGS) entry which is preliminary data.</text>
</comment>
<proteinExistence type="predicted"/>
<dbReference type="InterPro" id="IPR042566">
    <property type="entry name" value="L1_C"/>
</dbReference>
<organism evidence="1 2">
    <name type="scientific">Pleurodeles waltl</name>
    <name type="common">Iberian ribbed newt</name>
    <dbReference type="NCBI Taxonomy" id="8319"/>
    <lineage>
        <taxon>Eukaryota</taxon>
        <taxon>Metazoa</taxon>
        <taxon>Chordata</taxon>
        <taxon>Craniata</taxon>
        <taxon>Vertebrata</taxon>
        <taxon>Euteleostomi</taxon>
        <taxon>Amphibia</taxon>
        <taxon>Batrachia</taxon>
        <taxon>Caudata</taxon>
        <taxon>Salamandroidea</taxon>
        <taxon>Salamandridae</taxon>
        <taxon>Pleurodelinae</taxon>
        <taxon>Pleurodeles</taxon>
    </lineage>
</organism>
<protein>
    <submittedName>
        <fullName evidence="1">Uncharacterized protein</fullName>
    </submittedName>
</protein>
<gene>
    <name evidence="1" type="ORF">NDU88_006329</name>
</gene>
<reference evidence="1" key="1">
    <citation type="journal article" date="2022" name="bioRxiv">
        <title>Sequencing and chromosome-scale assembly of the giantPleurodeles waltlgenome.</title>
        <authorList>
            <person name="Brown T."/>
            <person name="Elewa A."/>
            <person name="Iarovenko S."/>
            <person name="Subramanian E."/>
            <person name="Araus A.J."/>
            <person name="Petzold A."/>
            <person name="Susuki M."/>
            <person name="Suzuki K.-i.T."/>
            <person name="Hayashi T."/>
            <person name="Toyoda A."/>
            <person name="Oliveira C."/>
            <person name="Osipova E."/>
            <person name="Leigh N.D."/>
            <person name="Simon A."/>
            <person name="Yun M.H."/>
        </authorList>
    </citation>
    <scope>NUCLEOTIDE SEQUENCE</scope>
    <source>
        <strain evidence="1">20211129_DDA</strain>
        <tissue evidence="1">Liver</tissue>
    </source>
</reference>
<dbReference type="Gene3D" id="3.30.250.20">
    <property type="entry name" value="L1 transposable element, C-terminal domain"/>
    <property type="match status" value="1"/>
</dbReference>
<sequence>MHLRDKNHLLQQARAHGPYVVDNARLSLYPDFTLHVQTQRASFIVMKKKLHDLGLLYSLLFPARVGVQAEGTVHFFTEPAVAWDLIKLYDKGAVGLKCRDSSSPYTHKGKR</sequence>
<dbReference type="AlphaFoldDB" id="A0AAV7X2A3"/>
<evidence type="ECO:0000313" key="2">
    <source>
        <dbReference type="Proteomes" id="UP001066276"/>
    </source>
</evidence>